<dbReference type="Proteomes" id="UP000264883">
    <property type="component" value="Chromosome"/>
</dbReference>
<dbReference type="RefSeq" id="WP_119866144.1">
    <property type="nucleotide sequence ID" value="NZ_CP016786.1"/>
</dbReference>
<dbReference type="KEGG" id="cia:BEN51_11125"/>
<accession>A0A343JEQ9</accession>
<feature type="transmembrane region" description="Helical" evidence="1">
    <location>
        <begin position="60"/>
        <end position="77"/>
    </location>
</feature>
<evidence type="ECO:0000256" key="1">
    <source>
        <dbReference type="SAM" id="Phobius"/>
    </source>
</evidence>
<sequence length="154" mass="17874">MFKVHFIEMFIRAIPEQTLLVIGSYILSRTKLNVKKALLSGIIMGVSLYIFRLLPVQFGFHTLFAILLLAFLNYKVNKINLIKSIEVSSLNYILLFVSEVILALVLQFIFKVDLVKIFEDPIIKTLLGIPSLIIFMVFVYIIHIFQKLHNRKLF</sequence>
<keyword evidence="3" id="KW-1185">Reference proteome</keyword>
<keyword evidence="1" id="KW-1133">Transmembrane helix</keyword>
<feature type="transmembrane region" description="Helical" evidence="1">
    <location>
        <begin position="37"/>
        <end position="54"/>
    </location>
</feature>
<feature type="transmembrane region" description="Helical" evidence="1">
    <location>
        <begin position="89"/>
        <end position="110"/>
    </location>
</feature>
<gene>
    <name evidence="2" type="ORF">BEN51_11125</name>
</gene>
<dbReference type="AlphaFoldDB" id="A0A343JEQ9"/>
<evidence type="ECO:0000313" key="3">
    <source>
        <dbReference type="Proteomes" id="UP000264883"/>
    </source>
</evidence>
<name>A0A343JEQ9_9CLOT</name>
<keyword evidence="1" id="KW-0472">Membrane</keyword>
<keyword evidence="1" id="KW-0812">Transmembrane</keyword>
<dbReference type="OrthoDB" id="1787445at2"/>
<proteinExistence type="predicted"/>
<protein>
    <submittedName>
        <fullName evidence="2">Uncharacterized protein</fullName>
    </submittedName>
</protein>
<evidence type="ECO:0000313" key="2">
    <source>
        <dbReference type="EMBL" id="ASW44017.1"/>
    </source>
</evidence>
<reference evidence="2 3" key="1">
    <citation type="submission" date="2016-08" db="EMBL/GenBank/DDBJ databases">
        <title>Complete Genome Sequence Of The Indigo Reducing Clostridium isatidis DSM15098.</title>
        <authorList>
            <person name="Little G.T."/>
            <person name="Minton N.P."/>
        </authorList>
    </citation>
    <scope>NUCLEOTIDE SEQUENCE [LARGE SCALE GENOMIC DNA]</scope>
    <source>
        <strain evidence="2 3">DSM 15098</strain>
    </source>
</reference>
<dbReference type="EMBL" id="CP016786">
    <property type="protein sequence ID" value="ASW44017.1"/>
    <property type="molecule type" value="Genomic_DNA"/>
</dbReference>
<feature type="transmembrane region" description="Helical" evidence="1">
    <location>
        <begin position="122"/>
        <end position="145"/>
    </location>
</feature>
<organism evidence="2 3">
    <name type="scientific">Clostridium isatidis</name>
    <dbReference type="NCBI Taxonomy" id="182773"/>
    <lineage>
        <taxon>Bacteria</taxon>
        <taxon>Bacillati</taxon>
        <taxon>Bacillota</taxon>
        <taxon>Clostridia</taxon>
        <taxon>Eubacteriales</taxon>
        <taxon>Clostridiaceae</taxon>
        <taxon>Clostridium</taxon>
    </lineage>
</organism>